<feature type="signal peptide" evidence="1">
    <location>
        <begin position="1"/>
        <end position="18"/>
    </location>
</feature>
<proteinExistence type="predicted"/>
<dbReference type="Pfam" id="PF10976">
    <property type="entry name" value="DUF2790"/>
    <property type="match status" value="1"/>
</dbReference>
<dbReference type="Proteomes" id="UP001380290">
    <property type="component" value="Unassembled WGS sequence"/>
</dbReference>
<name>A0ABU8QXV0_9PSED</name>
<organism evidence="2 3">
    <name type="scientific">Pseudomonas farsensis</name>
    <dbReference type="NCBI Taxonomy" id="2745492"/>
    <lineage>
        <taxon>Bacteria</taxon>
        <taxon>Pseudomonadati</taxon>
        <taxon>Pseudomonadota</taxon>
        <taxon>Gammaproteobacteria</taxon>
        <taxon>Pseudomonadales</taxon>
        <taxon>Pseudomonadaceae</taxon>
        <taxon>Pseudomonas</taxon>
    </lineage>
</organism>
<protein>
    <submittedName>
        <fullName evidence="2">DUF2790 domain-containing protein</fullName>
    </submittedName>
</protein>
<dbReference type="InterPro" id="IPR021245">
    <property type="entry name" value="DUF2790"/>
</dbReference>
<sequence>MKALLILALVGVSSFAFADAATTPASGAQAPVVEQYDYSTNLDIKRVISLSTIPNVCEVVPATMTYEDHQGRVHTLQYRAMGEGCSQS</sequence>
<gene>
    <name evidence="2" type="ORF">V7S98_20005</name>
</gene>
<keyword evidence="3" id="KW-1185">Reference proteome</keyword>
<evidence type="ECO:0000256" key="1">
    <source>
        <dbReference type="SAM" id="SignalP"/>
    </source>
</evidence>
<comment type="caution">
    <text evidence="2">The sequence shown here is derived from an EMBL/GenBank/DDBJ whole genome shotgun (WGS) entry which is preliminary data.</text>
</comment>
<evidence type="ECO:0000313" key="2">
    <source>
        <dbReference type="EMBL" id="MEJ5865503.1"/>
    </source>
</evidence>
<dbReference type="RefSeq" id="WP_186522240.1">
    <property type="nucleotide sequence ID" value="NZ_JBAVVI010000409.1"/>
</dbReference>
<feature type="chain" id="PRO_5047103105" evidence="1">
    <location>
        <begin position="19"/>
        <end position="88"/>
    </location>
</feature>
<dbReference type="EMBL" id="JBBHLC010000084">
    <property type="protein sequence ID" value="MEJ5865503.1"/>
    <property type="molecule type" value="Genomic_DNA"/>
</dbReference>
<reference evidence="2 3" key="1">
    <citation type="submission" date="2024-02" db="EMBL/GenBank/DDBJ databases">
        <title>Identification of pathogenicity and growth-promoting function of Pseudomonas putida variant.</title>
        <authorList>
            <person name="Sun J."/>
        </authorList>
    </citation>
    <scope>NUCLEOTIDE SEQUENCE [LARGE SCALE GENOMIC DNA]</scope>
    <source>
        <strain evidence="2 3">A03</strain>
    </source>
</reference>
<keyword evidence="1" id="KW-0732">Signal</keyword>
<accession>A0ABU8QXV0</accession>
<evidence type="ECO:0000313" key="3">
    <source>
        <dbReference type="Proteomes" id="UP001380290"/>
    </source>
</evidence>
<dbReference type="Gene3D" id="2.30.140.50">
    <property type="entry name" value="Protein of unknown function DUF2790"/>
    <property type="match status" value="1"/>
</dbReference>